<accession>A0ABR0B2D2</accession>
<proteinExistence type="predicted"/>
<organism evidence="1 2">
    <name type="scientific">Daphnia magna</name>
    <dbReference type="NCBI Taxonomy" id="35525"/>
    <lineage>
        <taxon>Eukaryota</taxon>
        <taxon>Metazoa</taxon>
        <taxon>Ecdysozoa</taxon>
        <taxon>Arthropoda</taxon>
        <taxon>Crustacea</taxon>
        <taxon>Branchiopoda</taxon>
        <taxon>Diplostraca</taxon>
        <taxon>Cladocera</taxon>
        <taxon>Anomopoda</taxon>
        <taxon>Daphniidae</taxon>
        <taxon>Daphnia</taxon>
    </lineage>
</organism>
<reference evidence="1 2" key="1">
    <citation type="journal article" date="2023" name="Nucleic Acids Res.">
        <title>The hologenome of Daphnia magna reveals possible DNA methylation and microbiome-mediated evolution of the host genome.</title>
        <authorList>
            <person name="Chaturvedi A."/>
            <person name="Li X."/>
            <person name="Dhandapani V."/>
            <person name="Marshall H."/>
            <person name="Kissane S."/>
            <person name="Cuenca-Cambronero M."/>
            <person name="Asole G."/>
            <person name="Calvet F."/>
            <person name="Ruiz-Romero M."/>
            <person name="Marangio P."/>
            <person name="Guigo R."/>
            <person name="Rago D."/>
            <person name="Mirbahai L."/>
            <person name="Eastwood N."/>
            <person name="Colbourne J.K."/>
            <person name="Zhou J."/>
            <person name="Mallon E."/>
            <person name="Orsini L."/>
        </authorList>
    </citation>
    <scope>NUCLEOTIDE SEQUENCE [LARGE SCALE GENOMIC DNA]</scope>
    <source>
        <strain evidence="1">LRV0_1</strain>
    </source>
</reference>
<evidence type="ECO:0000313" key="1">
    <source>
        <dbReference type="EMBL" id="KAK4035860.1"/>
    </source>
</evidence>
<name>A0ABR0B2D2_9CRUS</name>
<sequence length="77" mass="8735">MSDFYEEACYLSNSEAEPDSETEDAVVKPAAKAELAWDDPQALLNTWLGELDNLNMFVLVYRVLFFVGECGRRGRKV</sequence>
<dbReference type="Proteomes" id="UP001234178">
    <property type="component" value="Unassembled WGS sequence"/>
</dbReference>
<comment type="caution">
    <text evidence="1">The sequence shown here is derived from an EMBL/GenBank/DDBJ whole genome shotgun (WGS) entry which is preliminary data.</text>
</comment>
<dbReference type="EMBL" id="JAOYFB010000040">
    <property type="protein sequence ID" value="KAK4035860.1"/>
    <property type="molecule type" value="Genomic_DNA"/>
</dbReference>
<gene>
    <name evidence="1" type="ORF">OUZ56_027941</name>
</gene>
<evidence type="ECO:0000313" key="2">
    <source>
        <dbReference type="Proteomes" id="UP001234178"/>
    </source>
</evidence>
<keyword evidence="2" id="KW-1185">Reference proteome</keyword>
<protein>
    <submittedName>
        <fullName evidence="1">Uncharacterized protein</fullName>
    </submittedName>
</protein>